<dbReference type="PROSITE" id="PS51078">
    <property type="entry name" value="ICLR_ED"/>
    <property type="match status" value="1"/>
</dbReference>
<sequence length="255" mass="27226">MVTPTNNSIVKAFAILDLFDDQRNEVTTADVTELVGLNTITAHRFLKTLLSVGALSSPRKGIYRPGGKLIEYGERARSSRQLALQLQPFLNSLASESGEGAMATTFDGTAITCIAAAHSNNAYIYGARVGARMEAYATANGKLWLAYSGREAVESYLEANQLLPLSRATLVDGNALLAETDEIRRKGHAVNHGEREAGLSAIAMPIFAPNGAMIAGLSIFAPIAVLDRETEERFLSLLKRTNVAAQATLFPASAG</sequence>
<keyword evidence="7" id="KW-1185">Reference proteome</keyword>
<comment type="caution">
    <text evidence="6">The sequence shown here is derived from an EMBL/GenBank/DDBJ whole genome shotgun (WGS) entry which is preliminary data.</text>
</comment>
<dbReference type="SUPFAM" id="SSF55781">
    <property type="entry name" value="GAF domain-like"/>
    <property type="match status" value="1"/>
</dbReference>
<dbReference type="SMART" id="SM00346">
    <property type="entry name" value="HTH_ICLR"/>
    <property type="match status" value="1"/>
</dbReference>
<evidence type="ECO:0000313" key="6">
    <source>
        <dbReference type="EMBL" id="GEO85670.1"/>
    </source>
</evidence>
<feature type="domain" description="HTH iclR-type" evidence="4">
    <location>
        <begin position="6"/>
        <end position="67"/>
    </location>
</feature>
<dbReference type="InterPro" id="IPR029016">
    <property type="entry name" value="GAF-like_dom_sf"/>
</dbReference>
<reference evidence="6 7" key="1">
    <citation type="submission" date="2019-07" db="EMBL/GenBank/DDBJ databases">
        <title>Whole genome shotgun sequence of Rhizobium naphthalenivorans NBRC 107585.</title>
        <authorList>
            <person name="Hosoyama A."/>
            <person name="Uohara A."/>
            <person name="Ohji S."/>
            <person name="Ichikawa N."/>
        </authorList>
    </citation>
    <scope>NUCLEOTIDE SEQUENCE [LARGE SCALE GENOMIC DNA]</scope>
    <source>
        <strain evidence="6 7">NBRC 107585</strain>
    </source>
</reference>
<dbReference type="SUPFAM" id="SSF46785">
    <property type="entry name" value="Winged helix' DNA-binding domain"/>
    <property type="match status" value="1"/>
</dbReference>
<dbReference type="EMBL" id="BJZP01000011">
    <property type="protein sequence ID" value="GEO85670.1"/>
    <property type="molecule type" value="Genomic_DNA"/>
</dbReference>
<dbReference type="InterPro" id="IPR014757">
    <property type="entry name" value="Tscrpt_reg_IclR_C"/>
</dbReference>
<evidence type="ECO:0000256" key="1">
    <source>
        <dbReference type="ARBA" id="ARBA00023015"/>
    </source>
</evidence>
<dbReference type="GO" id="GO:0003700">
    <property type="term" value="F:DNA-binding transcription factor activity"/>
    <property type="evidence" value="ECO:0007669"/>
    <property type="project" value="TreeGrafter"/>
</dbReference>
<gene>
    <name evidence="6" type="ORF">RNA01_26020</name>
</gene>
<name>A0A512HJT9_9HYPH</name>
<evidence type="ECO:0000313" key="7">
    <source>
        <dbReference type="Proteomes" id="UP000321717"/>
    </source>
</evidence>
<dbReference type="Gene3D" id="3.30.450.40">
    <property type="match status" value="1"/>
</dbReference>
<organism evidence="6 7">
    <name type="scientific">Ciceribacter naphthalenivorans</name>
    <dbReference type="NCBI Taxonomy" id="1118451"/>
    <lineage>
        <taxon>Bacteria</taxon>
        <taxon>Pseudomonadati</taxon>
        <taxon>Pseudomonadota</taxon>
        <taxon>Alphaproteobacteria</taxon>
        <taxon>Hyphomicrobiales</taxon>
        <taxon>Rhizobiaceae</taxon>
        <taxon>Ciceribacter</taxon>
    </lineage>
</organism>
<dbReference type="Pfam" id="PF01614">
    <property type="entry name" value="IclR_C"/>
    <property type="match status" value="1"/>
</dbReference>
<dbReference type="RefSeq" id="WP_170253443.1">
    <property type="nucleotide sequence ID" value="NZ_BJZP01000011.1"/>
</dbReference>
<protein>
    <submittedName>
        <fullName evidence="6">Transcriptional regulator</fullName>
    </submittedName>
</protein>
<dbReference type="GO" id="GO:0045892">
    <property type="term" value="P:negative regulation of DNA-templated transcription"/>
    <property type="evidence" value="ECO:0007669"/>
    <property type="project" value="TreeGrafter"/>
</dbReference>
<keyword evidence="3" id="KW-0804">Transcription</keyword>
<dbReference type="PROSITE" id="PS51077">
    <property type="entry name" value="HTH_ICLR"/>
    <property type="match status" value="1"/>
</dbReference>
<feature type="domain" description="IclR-ED" evidence="5">
    <location>
        <begin position="68"/>
        <end position="255"/>
    </location>
</feature>
<dbReference type="Gene3D" id="1.10.10.10">
    <property type="entry name" value="Winged helix-like DNA-binding domain superfamily/Winged helix DNA-binding domain"/>
    <property type="match status" value="1"/>
</dbReference>
<accession>A0A512HJT9</accession>
<dbReference type="AlphaFoldDB" id="A0A512HJT9"/>
<evidence type="ECO:0000259" key="5">
    <source>
        <dbReference type="PROSITE" id="PS51078"/>
    </source>
</evidence>
<dbReference type="PANTHER" id="PTHR30136">
    <property type="entry name" value="HELIX-TURN-HELIX TRANSCRIPTIONAL REGULATOR, ICLR FAMILY"/>
    <property type="match status" value="1"/>
</dbReference>
<dbReference type="PANTHER" id="PTHR30136:SF35">
    <property type="entry name" value="HTH-TYPE TRANSCRIPTIONAL REGULATOR RV1719"/>
    <property type="match status" value="1"/>
</dbReference>
<dbReference type="Pfam" id="PF09339">
    <property type="entry name" value="HTH_IclR"/>
    <property type="match status" value="1"/>
</dbReference>
<dbReference type="InterPro" id="IPR036390">
    <property type="entry name" value="WH_DNA-bd_sf"/>
</dbReference>
<dbReference type="InterPro" id="IPR036388">
    <property type="entry name" value="WH-like_DNA-bd_sf"/>
</dbReference>
<evidence type="ECO:0000259" key="4">
    <source>
        <dbReference type="PROSITE" id="PS51077"/>
    </source>
</evidence>
<dbReference type="Proteomes" id="UP000321717">
    <property type="component" value="Unassembled WGS sequence"/>
</dbReference>
<proteinExistence type="predicted"/>
<keyword evidence="1" id="KW-0805">Transcription regulation</keyword>
<keyword evidence="2" id="KW-0238">DNA-binding</keyword>
<dbReference type="InterPro" id="IPR005471">
    <property type="entry name" value="Tscrpt_reg_IclR_N"/>
</dbReference>
<dbReference type="GO" id="GO:0003677">
    <property type="term" value="F:DNA binding"/>
    <property type="evidence" value="ECO:0007669"/>
    <property type="project" value="UniProtKB-KW"/>
</dbReference>
<evidence type="ECO:0000256" key="3">
    <source>
        <dbReference type="ARBA" id="ARBA00023163"/>
    </source>
</evidence>
<dbReference type="InterPro" id="IPR050707">
    <property type="entry name" value="HTH_MetabolicPath_Reg"/>
</dbReference>
<evidence type="ECO:0000256" key="2">
    <source>
        <dbReference type="ARBA" id="ARBA00023125"/>
    </source>
</evidence>